<dbReference type="InterPro" id="IPR005135">
    <property type="entry name" value="Endo/exonuclease/phosphatase"/>
</dbReference>
<feature type="region of interest" description="Disordered" evidence="1">
    <location>
        <begin position="141"/>
        <end position="171"/>
    </location>
</feature>
<comment type="caution">
    <text evidence="3">The sequence shown here is derived from an EMBL/GenBank/DDBJ whole genome shotgun (WGS) entry which is preliminary data.</text>
</comment>
<dbReference type="Gene3D" id="3.60.10.10">
    <property type="entry name" value="Endonuclease/exonuclease/phosphatase"/>
    <property type="match status" value="1"/>
</dbReference>
<proteinExistence type="predicted"/>
<organism evidence="3 4">
    <name type="scientific">Fusarium pseudoanthophilum</name>
    <dbReference type="NCBI Taxonomy" id="48495"/>
    <lineage>
        <taxon>Eukaryota</taxon>
        <taxon>Fungi</taxon>
        <taxon>Dikarya</taxon>
        <taxon>Ascomycota</taxon>
        <taxon>Pezizomycotina</taxon>
        <taxon>Sordariomycetes</taxon>
        <taxon>Hypocreomycetidae</taxon>
        <taxon>Hypocreales</taxon>
        <taxon>Nectriaceae</taxon>
        <taxon>Fusarium</taxon>
        <taxon>Fusarium fujikuroi species complex</taxon>
    </lineage>
</organism>
<feature type="domain" description="Endonuclease/exonuclease/phosphatase" evidence="2">
    <location>
        <begin position="220"/>
        <end position="340"/>
    </location>
</feature>
<dbReference type="Pfam" id="PF14529">
    <property type="entry name" value="Exo_endo_phos_2"/>
    <property type="match status" value="1"/>
</dbReference>
<dbReference type="Proteomes" id="UP000544095">
    <property type="component" value="Unassembled WGS sequence"/>
</dbReference>
<keyword evidence="4" id="KW-1185">Reference proteome</keyword>
<dbReference type="GO" id="GO:0003824">
    <property type="term" value="F:catalytic activity"/>
    <property type="evidence" value="ECO:0007669"/>
    <property type="project" value="InterPro"/>
</dbReference>
<protein>
    <recommendedName>
        <fullName evidence="2">Endonuclease/exonuclease/phosphatase domain-containing protein</fullName>
    </recommendedName>
</protein>
<evidence type="ECO:0000259" key="2">
    <source>
        <dbReference type="Pfam" id="PF14529"/>
    </source>
</evidence>
<dbReference type="InterPro" id="IPR036691">
    <property type="entry name" value="Endo/exonu/phosph_ase_sf"/>
</dbReference>
<sequence length="452" mass="50817">MAATTQDPSLIEDVTALEELLHMDIDEDFSDFDDDHISGSEVREDETLLKEIAIWSVNLKGAPLRIRHLENALRNAPENDRPLVLAIQDPPNRLAFHNIPGYNIFYSSDNPITEEQYPTWRNGASATGNNRAANTATNTVTNTAANATPSATTNQSDDTQGATNLPAGTEPPAIEPLMHSVCFYVHKSIPTTSWRAIMDTGDNNGLVATLQILTASHVLTIHNVYDRNNRLDLDALFERLDDTKGNSDSVLVGDFNLHHRSWSLHARNETAKSRDFYERISSTNMRLLTVPGTITYSNSQDESIRSSTIDLTFADQDIVEDVVYCRVHPAPGFRSDHRIIETKIRRVIGTKVRTKACLDRVDQKTFTDKLVHYLPPINHSLSTPEQIVSYISKLIQALRETIRQVAPRIEIGFQRKRQTILEKQLNDRTSRVTALQESSVITPAMQERIKQL</sequence>
<accession>A0A8H5KCA2</accession>
<evidence type="ECO:0000313" key="4">
    <source>
        <dbReference type="Proteomes" id="UP000544095"/>
    </source>
</evidence>
<evidence type="ECO:0000313" key="3">
    <source>
        <dbReference type="EMBL" id="KAF5569921.1"/>
    </source>
</evidence>
<dbReference type="SUPFAM" id="SSF56219">
    <property type="entry name" value="DNase I-like"/>
    <property type="match status" value="1"/>
</dbReference>
<gene>
    <name evidence="3" type="ORF">FPANT_13849</name>
</gene>
<feature type="compositionally biased region" description="Low complexity" evidence="1">
    <location>
        <begin position="141"/>
        <end position="154"/>
    </location>
</feature>
<name>A0A8H5KCA2_9HYPO</name>
<evidence type="ECO:0000256" key="1">
    <source>
        <dbReference type="SAM" id="MobiDB-lite"/>
    </source>
</evidence>
<reference evidence="3 4" key="1">
    <citation type="submission" date="2020-05" db="EMBL/GenBank/DDBJ databases">
        <title>Identification and distribution of gene clusters putatively required for synthesis of sphingolipid metabolism inhibitors in phylogenetically diverse species of the filamentous fungus Fusarium.</title>
        <authorList>
            <person name="Kim H.-S."/>
            <person name="Busman M."/>
            <person name="Brown D.W."/>
            <person name="Divon H."/>
            <person name="Uhlig S."/>
            <person name="Proctor R.H."/>
        </authorList>
    </citation>
    <scope>NUCLEOTIDE SEQUENCE [LARGE SCALE GENOMIC DNA]</scope>
    <source>
        <strain evidence="3 4">NRRL 25211</strain>
    </source>
</reference>
<dbReference type="EMBL" id="JAAOAR010001195">
    <property type="protein sequence ID" value="KAF5569921.1"/>
    <property type="molecule type" value="Genomic_DNA"/>
</dbReference>
<dbReference type="AlphaFoldDB" id="A0A8H5KCA2"/>